<keyword evidence="1" id="KW-0597">Phosphoprotein</keyword>
<dbReference type="RefSeq" id="WP_390356991.1">
    <property type="nucleotide sequence ID" value="NZ_JBHUIZ010000014.1"/>
</dbReference>
<accession>A0ABU5CE67</accession>
<keyword evidence="3" id="KW-0418">Kinase</keyword>
<comment type="caution">
    <text evidence="5">The sequence shown here is derived from an EMBL/GenBank/DDBJ whole genome shotgun (WGS) entry which is preliminary data.</text>
</comment>
<dbReference type="Gene3D" id="1.10.287.130">
    <property type="match status" value="1"/>
</dbReference>
<evidence type="ECO:0000256" key="1">
    <source>
        <dbReference type="ARBA" id="ARBA00022553"/>
    </source>
</evidence>
<feature type="domain" description="SpoOB alpha-helical" evidence="4">
    <location>
        <begin position="3"/>
        <end position="54"/>
    </location>
</feature>
<keyword evidence="2" id="KW-0808">Transferase</keyword>
<evidence type="ECO:0000259" key="4">
    <source>
        <dbReference type="Pfam" id="PF14689"/>
    </source>
</evidence>
<gene>
    <name evidence="5" type="ORF">RWE15_24405</name>
</gene>
<protein>
    <submittedName>
        <fullName evidence="5">Spo0B domain-containing protein</fullName>
    </submittedName>
</protein>
<dbReference type="InterPro" id="IPR037100">
    <property type="entry name" value="Spo0B_C_sf"/>
</dbReference>
<dbReference type="InterPro" id="IPR039506">
    <property type="entry name" value="SPOB_a"/>
</dbReference>
<name>A0ABU5CE67_9BACI</name>
<evidence type="ECO:0000313" key="6">
    <source>
        <dbReference type="Proteomes" id="UP001281447"/>
    </source>
</evidence>
<dbReference type="Proteomes" id="UP001281447">
    <property type="component" value="Unassembled WGS sequence"/>
</dbReference>
<dbReference type="Pfam" id="PF14689">
    <property type="entry name" value="SPOB_a"/>
    <property type="match status" value="1"/>
</dbReference>
<organism evidence="5 6">
    <name type="scientific">Tigheibacillus halophilus</name>
    <dbReference type="NCBI Taxonomy" id="361280"/>
    <lineage>
        <taxon>Bacteria</taxon>
        <taxon>Bacillati</taxon>
        <taxon>Bacillota</taxon>
        <taxon>Bacilli</taxon>
        <taxon>Bacillales</taxon>
        <taxon>Bacillaceae</taxon>
        <taxon>Tigheibacillus</taxon>
    </lineage>
</organism>
<dbReference type="Gene3D" id="3.30.565.30">
    <property type="entry name" value="Sporulation initiation phosphotransferase B (SpoOB), C-terminal domain"/>
    <property type="match status" value="1"/>
</dbReference>
<evidence type="ECO:0000313" key="5">
    <source>
        <dbReference type="EMBL" id="MDY0396862.1"/>
    </source>
</evidence>
<sequence>METIEVLHLLRHCRHDLMNQIQLLQGYMSMNRPEKVKQKLHEMVVEADQQRKLMDLQANEFALWLLQVNMSVGQIRVSFEVNDVRENLQCMDAKLLEQTKQMFAAVEAAGDKNEMYFISMNICKPENVKATVEIQCRLSAKGIDENKMTTLLQRQGIQVKFESKEKIILTAVF</sequence>
<evidence type="ECO:0000256" key="3">
    <source>
        <dbReference type="ARBA" id="ARBA00022777"/>
    </source>
</evidence>
<dbReference type="InterPro" id="IPR016120">
    <property type="entry name" value="Sig_transdc_His_kin_SpoOB"/>
</dbReference>
<dbReference type="EMBL" id="JAWDIP010000004">
    <property type="protein sequence ID" value="MDY0396862.1"/>
    <property type="molecule type" value="Genomic_DNA"/>
</dbReference>
<evidence type="ECO:0000256" key="2">
    <source>
        <dbReference type="ARBA" id="ARBA00022679"/>
    </source>
</evidence>
<proteinExistence type="predicted"/>
<dbReference type="SUPFAM" id="SSF55890">
    <property type="entry name" value="Sporulation response regulatory protein Spo0B"/>
    <property type="match status" value="1"/>
</dbReference>
<keyword evidence="6" id="KW-1185">Reference proteome</keyword>
<reference evidence="5 6" key="1">
    <citation type="submission" date="2023-10" db="EMBL/GenBank/DDBJ databases">
        <title>Virgibacillus halophilus 5B73C genome.</title>
        <authorList>
            <person name="Miliotis G."/>
            <person name="Sengupta P."/>
            <person name="Hameed A."/>
            <person name="Chuvochina M."/>
            <person name="Mcdonagh F."/>
            <person name="Simpson A.C."/>
            <person name="Singh N.K."/>
            <person name="Rekha P.D."/>
            <person name="Raman K."/>
            <person name="Hugenholtz P."/>
            <person name="Venkateswaran K."/>
        </authorList>
    </citation>
    <scope>NUCLEOTIDE SEQUENCE [LARGE SCALE GENOMIC DNA]</scope>
    <source>
        <strain evidence="5 6">5B73C</strain>
    </source>
</reference>